<proteinExistence type="predicted"/>
<keyword evidence="1" id="KW-1133">Transmembrane helix</keyword>
<dbReference type="EMBL" id="WOCE01000014">
    <property type="protein sequence ID" value="KAE9600491.1"/>
    <property type="molecule type" value="Genomic_DNA"/>
</dbReference>
<name>A0A6A4PG47_LUPAL</name>
<feature type="transmembrane region" description="Helical" evidence="1">
    <location>
        <begin position="70"/>
        <end position="99"/>
    </location>
</feature>
<evidence type="ECO:0000256" key="1">
    <source>
        <dbReference type="SAM" id="Phobius"/>
    </source>
</evidence>
<keyword evidence="1" id="KW-0812">Transmembrane</keyword>
<feature type="transmembrane region" description="Helical" evidence="1">
    <location>
        <begin position="40"/>
        <end position="58"/>
    </location>
</feature>
<sequence>MEIHKVELPPHRSTLQKLKQRLSEIFLSDDPFYPFKNQTFRTKFILGLQYIFPIFLWAPQYNFRLLRSDIISGLTIASLAIPQVTTLILFSSNISFIYMQMLFTKLLFNANLKPLRVCKFIIPFSTFKITYVVGSNSLFHCPGCSSIGHSPIFISSFVKSFFCCLCLLLLRGGIHLLFENPHINNSILENPMV</sequence>
<dbReference type="AlphaFoldDB" id="A0A6A4PG47"/>
<reference evidence="3" key="1">
    <citation type="journal article" date="2020" name="Nat. Commun.">
        <title>Genome sequence of the cluster root forming white lupin.</title>
        <authorList>
            <person name="Hufnagel B."/>
            <person name="Marques A."/>
            <person name="Soriano A."/>
            <person name="Marques L."/>
            <person name="Divol F."/>
            <person name="Doumas P."/>
            <person name="Sallet E."/>
            <person name="Mancinotti D."/>
            <person name="Carrere S."/>
            <person name="Marande W."/>
            <person name="Arribat S."/>
            <person name="Keller J."/>
            <person name="Huneau C."/>
            <person name="Blein T."/>
            <person name="Aime D."/>
            <person name="Laguerre M."/>
            <person name="Taylor J."/>
            <person name="Schubert V."/>
            <person name="Nelson M."/>
            <person name="Geu-Flores F."/>
            <person name="Crespi M."/>
            <person name="Gallardo-Guerrero K."/>
            <person name="Delaux P.-M."/>
            <person name="Salse J."/>
            <person name="Berges H."/>
            <person name="Guyot R."/>
            <person name="Gouzy J."/>
            <person name="Peret B."/>
        </authorList>
    </citation>
    <scope>NUCLEOTIDE SEQUENCE [LARGE SCALE GENOMIC DNA]</scope>
    <source>
        <strain evidence="3">cv. Amiga</strain>
    </source>
</reference>
<keyword evidence="3" id="KW-1185">Reference proteome</keyword>
<keyword evidence="1" id="KW-0472">Membrane</keyword>
<dbReference type="Proteomes" id="UP000447434">
    <property type="component" value="Chromosome 14"/>
</dbReference>
<accession>A0A6A4PG47</accession>
<organism evidence="2 3">
    <name type="scientific">Lupinus albus</name>
    <name type="common">White lupine</name>
    <name type="synonym">Lupinus termis</name>
    <dbReference type="NCBI Taxonomy" id="3870"/>
    <lineage>
        <taxon>Eukaryota</taxon>
        <taxon>Viridiplantae</taxon>
        <taxon>Streptophyta</taxon>
        <taxon>Embryophyta</taxon>
        <taxon>Tracheophyta</taxon>
        <taxon>Spermatophyta</taxon>
        <taxon>Magnoliopsida</taxon>
        <taxon>eudicotyledons</taxon>
        <taxon>Gunneridae</taxon>
        <taxon>Pentapetalae</taxon>
        <taxon>rosids</taxon>
        <taxon>fabids</taxon>
        <taxon>Fabales</taxon>
        <taxon>Fabaceae</taxon>
        <taxon>Papilionoideae</taxon>
        <taxon>50 kb inversion clade</taxon>
        <taxon>genistoids sensu lato</taxon>
        <taxon>core genistoids</taxon>
        <taxon>Genisteae</taxon>
        <taxon>Lupinus</taxon>
    </lineage>
</organism>
<evidence type="ECO:0000313" key="3">
    <source>
        <dbReference type="Proteomes" id="UP000447434"/>
    </source>
</evidence>
<comment type="caution">
    <text evidence="2">The sequence shown here is derived from an EMBL/GenBank/DDBJ whole genome shotgun (WGS) entry which is preliminary data.</text>
</comment>
<protein>
    <submittedName>
        <fullName evidence="2">Putative SLC26A/SulP transporter</fullName>
    </submittedName>
</protein>
<evidence type="ECO:0000313" key="2">
    <source>
        <dbReference type="EMBL" id="KAE9600491.1"/>
    </source>
</evidence>
<gene>
    <name evidence="2" type="ORF">Lalb_Chr14g0373451</name>
</gene>
<dbReference type="OrthoDB" id="786032at2759"/>